<organism evidence="4 5">
    <name type="scientific">Jeotgalibacillus terrae</name>
    <dbReference type="NCBI Taxonomy" id="587735"/>
    <lineage>
        <taxon>Bacteria</taxon>
        <taxon>Bacillati</taxon>
        <taxon>Bacillota</taxon>
        <taxon>Bacilli</taxon>
        <taxon>Bacillales</taxon>
        <taxon>Caryophanaceae</taxon>
        <taxon>Jeotgalibacillus</taxon>
    </lineage>
</organism>
<dbReference type="EC" id="3.5.1.4" evidence="4"/>
<reference evidence="5" key="1">
    <citation type="journal article" date="2019" name="Int. J. Syst. Evol. Microbiol.">
        <title>The Global Catalogue of Microorganisms (GCM) 10K type strain sequencing project: providing services to taxonomists for standard genome sequencing and annotation.</title>
        <authorList>
            <consortium name="The Broad Institute Genomics Platform"/>
            <consortium name="The Broad Institute Genome Sequencing Center for Infectious Disease"/>
            <person name="Wu L."/>
            <person name="Ma J."/>
        </authorList>
    </citation>
    <scope>NUCLEOTIDE SEQUENCE [LARGE SCALE GENOMIC DNA]</scope>
    <source>
        <strain evidence="5">KCTC 13528</strain>
    </source>
</reference>
<gene>
    <name evidence="4" type="ORF">ACFS5P_18485</name>
</gene>
<dbReference type="Gene3D" id="3.90.1300.10">
    <property type="entry name" value="Amidase signature (AS) domain"/>
    <property type="match status" value="1"/>
</dbReference>
<sequence length="481" mass="51937">MKSEEYTRLDASQLAGLIKSGEISSTEAVEAAVKVVEKTNPDLNAVTNLRIEKAFEEAKNPDFDSPFSGVPILLKDMSQQVKGSPATAGSKLLKGVIAQRDSFFTESVKKSGFIILGHTNAPEFGLKNITEPELHGPSRNPHHKDFSPGGSSGGAAAAVGSGMVPLGGASDGGGSIRIPASFTGLIGLKPTRGRMPVGPGTGRQWQGAAIDFFLTKSIRDTAELLESMQVYQREAAFHTPTYEEGYIKSLNSKHSFTIAYSTISPVGTPVSPEAEQAVMKTVTVLEGMGFSCEEANPDIDGIELMKQYYLMNSGEMASMINQLETSLNKKLTVRDMEIESWALYQAGLKCSAGEFSKSLSAWDQASAIMHHFHKKYDLYITPATAHTAPEIGALAHDGDMVKLLERIGSFSAEKQQELIYQMFEPSLTLTPFTQLANLTGQPAISLPLYNAGMPMGVQIMAPKGCEHWLLNISHLLMEANK</sequence>
<dbReference type="PANTHER" id="PTHR11895:SF7">
    <property type="entry name" value="GLUTAMYL-TRNA(GLN) AMIDOTRANSFERASE SUBUNIT A, MITOCHONDRIAL"/>
    <property type="match status" value="1"/>
</dbReference>
<accession>A0ABW5ZQ83</accession>
<evidence type="ECO:0000259" key="3">
    <source>
        <dbReference type="Pfam" id="PF01425"/>
    </source>
</evidence>
<dbReference type="PANTHER" id="PTHR11895">
    <property type="entry name" value="TRANSAMIDASE"/>
    <property type="match status" value="1"/>
</dbReference>
<dbReference type="InterPro" id="IPR020556">
    <property type="entry name" value="Amidase_CS"/>
</dbReference>
<dbReference type="Pfam" id="PF01425">
    <property type="entry name" value="Amidase"/>
    <property type="match status" value="1"/>
</dbReference>
<dbReference type="InterPro" id="IPR023631">
    <property type="entry name" value="Amidase_dom"/>
</dbReference>
<proteinExistence type="inferred from homology"/>
<evidence type="ECO:0000313" key="5">
    <source>
        <dbReference type="Proteomes" id="UP001597561"/>
    </source>
</evidence>
<dbReference type="EMBL" id="JBHUPG010000037">
    <property type="protein sequence ID" value="MFD2913883.1"/>
    <property type="molecule type" value="Genomic_DNA"/>
</dbReference>
<dbReference type="InterPro" id="IPR036928">
    <property type="entry name" value="AS_sf"/>
</dbReference>
<dbReference type="Proteomes" id="UP001597561">
    <property type="component" value="Unassembled WGS sequence"/>
</dbReference>
<dbReference type="NCBIfam" id="NF005099">
    <property type="entry name" value="PRK06529.1"/>
    <property type="match status" value="1"/>
</dbReference>
<comment type="caution">
    <text evidence="4">The sequence shown here is derived from an EMBL/GenBank/DDBJ whole genome shotgun (WGS) entry which is preliminary data.</text>
</comment>
<evidence type="ECO:0000256" key="1">
    <source>
        <dbReference type="ARBA" id="ARBA00009199"/>
    </source>
</evidence>
<name>A0ABW5ZQ83_9BACL</name>
<feature type="region of interest" description="Disordered" evidence="2">
    <location>
        <begin position="130"/>
        <end position="157"/>
    </location>
</feature>
<dbReference type="PROSITE" id="PS00571">
    <property type="entry name" value="AMIDASES"/>
    <property type="match status" value="1"/>
</dbReference>
<comment type="similarity">
    <text evidence="1">Belongs to the amidase family.</text>
</comment>
<protein>
    <submittedName>
        <fullName evidence="4">Amidase</fullName>
        <ecNumber evidence="4">3.5.1.4</ecNumber>
    </submittedName>
</protein>
<dbReference type="InterPro" id="IPR000120">
    <property type="entry name" value="Amidase"/>
</dbReference>
<feature type="domain" description="Amidase" evidence="3">
    <location>
        <begin position="27"/>
        <end position="470"/>
    </location>
</feature>
<dbReference type="SUPFAM" id="SSF75304">
    <property type="entry name" value="Amidase signature (AS) enzymes"/>
    <property type="match status" value="1"/>
</dbReference>
<dbReference type="RefSeq" id="WP_204730282.1">
    <property type="nucleotide sequence ID" value="NZ_JAFBDK010000015.1"/>
</dbReference>
<keyword evidence="4" id="KW-0378">Hydrolase</keyword>
<evidence type="ECO:0000313" key="4">
    <source>
        <dbReference type="EMBL" id="MFD2913883.1"/>
    </source>
</evidence>
<keyword evidence="5" id="KW-1185">Reference proteome</keyword>
<evidence type="ECO:0000256" key="2">
    <source>
        <dbReference type="SAM" id="MobiDB-lite"/>
    </source>
</evidence>
<dbReference type="GO" id="GO:0004040">
    <property type="term" value="F:amidase activity"/>
    <property type="evidence" value="ECO:0007669"/>
    <property type="project" value="UniProtKB-EC"/>
</dbReference>